<reference evidence="1 2" key="1">
    <citation type="submission" date="2019-01" db="EMBL/GenBank/DDBJ databases">
        <title>Sequencing of cultivated peanut Arachis hypogaea provides insights into genome evolution and oil improvement.</title>
        <authorList>
            <person name="Chen X."/>
        </authorList>
    </citation>
    <scope>NUCLEOTIDE SEQUENCE [LARGE SCALE GENOMIC DNA]</scope>
    <source>
        <strain evidence="2">cv. Fuhuasheng</strain>
        <tissue evidence="1">Leaves</tissue>
    </source>
</reference>
<evidence type="ECO:0000313" key="1">
    <source>
        <dbReference type="EMBL" id="RYQ98957.1"/>
    </source>
</evidence>
<gene>
    <name evidence="1" type="ORF">Ahy_B07g086796</name>
</gene>
<keyword evidence="2" id="KW-1185">Reference proteome</keyword>
<organism evidence="1 2">
    <name type="scientific">Arachis hypogaea</name>
    <name type="common">Peanut</name>
    <dbReference type="NCBI Taxonomy" id="3818"/>
    <lineage>
        <taxon>Eukaryota</taxon>
        <taxon>Viridiplantae</taxon>
        <taxon>Streptophyta</taxon>
        <taxon>Embryophyta</taxon>
        <taxon>Tracheophyta</taxon>
        <taxon>Spermatophyta</taxon>
        <taxon>Magnoliopsida</taxon>
        <taxon>eudicotyledons</taxon>
        <taxon>Gunneridae</taxon>
        <taxon>Pentapetalae</taxon>
        <taxon>rosids</taxon>
        <taxon>fabids</taxon>
        <taxon>Fabales</taxon>
        <taxon>Fabaceae</taxon>
        <taxon>Papilionoideae</taxon>
        <taxon>50 kb inversion clade</taxon>
        <taxon>dalbergioids sensu lato</taxon>
        <taxon>Dalbergieae</taxon>
        <taxon>Pterocarpus clade</taxon>
        <taxon>Arachis</taxon>
    </lineage>
</organism>
<dbReference type="AlphaFoldDB" id="A0A444YAX3"/>
<accession>A0A444YAX3</accession>
<sequence length="89" mass="10086">MLVIITKLHLKNKQTFLVTKSKSLTPHIQIVLTLRSNHLFLRVFALISLDFNPNLALARSRSRSHSRLILDLALARFSILDLALALARS</sequence>
<evidence type="ECO:0000313" key="2">
    <source>
        <dbReference type="Proteomes" id="UP000289738"/>
    </source>
</evidence>
<name>A0A444YAX3_ARAHY</name>
<dbReference type="EMBL" id="SDMP01000017">
    <property type="protein sequence ID" value="RYQ98957.1"/>
    <property type="molecule type" value="Genomic_DNA"/>
</dbReference>
<proteinExistence type="predicted"/>
<comment type="caution">
    <text evidence="1">The sequence shown here is derived from an EMBL/GenBank/DDBJ whole genome shotgun (WGS) entry which is preliminary data.</text>
</comment>
<protein>
    <submittedName>
        <fullName evidence="1">Uncharacterized protein</fullName>
    </submittedName>
</protein>
<dbReference type="Proteomes" id="UP000289738">
    <property type="component" value="Chromosome B07"/>
</dbReference>